<dbReference type="Proteomes" id="UP000262583">
    <property type="component" value="Chromosome"/>
</dbReference>
<dbReference type="KEGG" id="schv:BRCON_1131"/>
<sequence>MVNGTTITERRFAAELALAIEQQQFSQIPSPTTSDEAAGLRAALAQPVLDQLIANVLIKQLAERRRVSVADAEVERAVNQTNEKLPPGRKLQDLAVSYGLTFDEIKDTFRALLLAAKIEDTFGRDERDPTPEELRNFLKSHPEANTPNEEIRVSAILLKLPNQATTETRERTRRLAERIVQELRGGADFCELAMNYSQDRASAPKCGDLGYVSRGKMDPEFDKVAFSLPIGKISDVVATPRGFYIILVREKHPTSARQAYRQFKKREAYLRWFEEEKRKAKIEKFL</sequence>
<dbReference type="AlphaFoldDB" id="A0A2Z4Y4U8"/>
<dbReference type="Gene3D" id="1.10.4030.10">
    <property type="entry name" value="Porin chaperone SurA, peptide-binding domain"/>
    <property type="match status" value="1"/>
</dbReference>
<accession>A0A2Z4Y4U8</accession>
<name>A0A2Z4Y4U8_SUMC1</name>
<gene>
    <name evidence="3" type="ORF">BRCON_1131</name>
</gene>
<proteinExistence type="predicted"/>
<dbReference type="PANTHER" id="PTHR47245:SF2">
    <property type="entry name" value="PEPTIDYL-PROLYL CIS-TRANS ISOMERASE HP_0175-RELATED"/>
    <property type="match status" value="1"/>
</dbReference>
<dbReference type="SUPFAM" id="SSF54534">
    <property type="entry name" value="FKBP-like"/>
    <property type="match status" value="1"/>
</dbReference>
<protein>
    <submittedName>
        <fullName evidence="3">Peptidyl-prolyl cis-trans isomerase PpiD</fullName>
    </submittedName>
</protein>
<keyword evidence="1" id="KW-0697">Rotamase</keyword>
<organism evidence="3 4">
    <name type="scientific">Sumerlaea chitinivorans</name>
    <dbReference type="NCBI Taxonomy" id="2250252"/>
    <lineage>
        <taxon>Bacteria</taxon>
        <taxon>Candidatus Sumerlaeota</taxon>
        <taxon>Candidatus Sumerlaeia</taxon>
        <taxon>Candidatus Sumerlaeales</taxon>
        <taxon>Candidatus Sumerlaeaceae</taxon>
        <taxon>Candidatus Sumerlaea</taxon>
    </lineage>
</organism>
<dbReference type="SUPFAM" id="SSF109998">
    <property type="entry name" value="Triger factor/SurA peptide-binding domain-like"/>
    <property type="match status" value="1"/>
</dbReference>
<dbReference type="InterPro" id="IPR000297">
    <property type="entry name" value="PPIase_PpiC"/>
</dbReference>
<feature type="domain" description="PpiC" evidence="2">
    <location>
        <begin position="148"/>
        <end position="250"/>
    </location>
</feature>
<dbReference type="GO" id="GO:0003755">
    <property type="term" value="F:peptidyl-prolyl cis-trans isomerase activity"/>
    <property type="evidence" value="ECO:0007669"/>
    <property type="project" value="UniProtKB-KW"/>
</dbReference>
<evidence type="ECO:0000313" key="3">
    <source>
        <dbReference type="EMBL" id="AXA35908.1"/>
    </source>
</evidence>
<dbReference type="EMBL" id="CP030759">
    <property type="protein sequence ID" value="AXA35908.1"/>
    <property type="molecule type" value="Genomic_DNA"/>
</dbReference>
<dbReference type="PROSITE" id="PS50198">
    <property type="entry name" value="PPIC_PPIASE_2"/>
    <property type="match status" value="1"/>
</dbReference>
<reference evidence="3 4" key="1">
    <citation type="submission" date="2018-05" db="EMBL/GenBank/DDBJ databases">
        <title>A metagenomic window into the 2 km-deep terrestrial subsurface aquifer revealed taxonomically and functionally diverse microbial community comprising novel uncultured bacterial lineages.</title>
        <authorList>
            <person name="Kadnikov V.V."/>
            <person name="Mardanov A.V."/>
            <person name="Beletsky A.V."/>
            <person name="Banks D."/>
            <person name="Pimenov N.V."/>
            <person name="Frank Y.A."/>
            <person name="Karnachuk O.V."/>
            <person name="Ravin N.V."/>
        </authorList>
    </citation>
    <scope>NUCLEOTIDE SEQUENCE [LARGE SCALE GENOMIC DNA]</scope>
    <source>
        <strain evidence="3">BY</strain>
    </source>
</reference>
<dbReference type="Pfam" id="PF13616">
    <property type="entry name" value="Rotamase_3"/>
    <property type="match status" value="1"/>
</dbReference>
<dbReference type="InterPro" id="IPR027304">
    <property type="entry name" value="Trigger_fact/SurA_dom_sf"/>
</dbReference>
<dbReference type="Gene3D" id="3.10.50.40">
    <property type="match status" value="1"/>
</dbReference>
<evidence type="ECO:0000313" key="4">
    <source>
        <dbReference type="Proteomes" id="UP000262583"/>
    </source>
</evidence>
<dbReference type="InterPro" id="IPR046357">
    <property type="entry name" value="PPIase_dom_sf"/>
</dbReference>
<dbReference type="PANTHER" id="PTHR47245">
    <property type="entry name" value="PEPTIDYLPROLYL ISOMERASE"/>
    <property type="match status" value="1"/>
</dbReference>
<evidence type="ECO:0000259" key="2">
    <source>
        <dbReference type="PROSITE" id="PS50198"/>
    </source>
</evidence>
<keyword evidence="1 3" id="KW-0413">Isomerase</keyword>
<dbReference type="Pfam" id="PF13624">
    <property type="entry name" value="SurA_N_3"/>
    <property type="match status" value="1"/>
</dbReference>
<evidence type="ECO:0000256" key="1">
    <source>
        <dbReference type="PROSITE-ProRule" id="PRU00278"/>
    </source>
</evidence>
<dbReference type="InterPro" id="IPR050245">
    <property type="entry name" value="PrsA_foldase"/>
</dbReference>